<dbReference type="Proteomes" id="UP000320475">
    <property type="component" value="Unassembled WGS sequence"/>
</dbReference>
<dbReference type="GO" id="GO:0003729">
    <property type="term" value="F:mRNA binding"/>
    <property type="evidence" value="ECO:0007669"/>
    <property type="project" value="TreeGrafter"/>
</dbReference>
<feature type="domain" description="Sm" evidence="7">
    <location>
        <begin position="1"/>
        <end position="78"/>
    </location>
</feature>
<feature type="short sequence motif" description="FFD box" evidence="1">
    <location>
        <begin position="455"/>
        <end position="471"/>
    </location>
</feature>
<feature type="domain" description="TFG box profile" evidence="6">
    <location>
        <begin position="482"/>
        <end position="502"/>
    </location>
</feature>
<feature type="region of interest" description="Disordered" evidence="3">
    <location>
        <begin position="188"/>
        <end position="208"/>
    </location>
</feature>
<gene>
    <name evidence="8" type="ORF">SeLEV6574_g00836</name>
    <name evidence="9" type="ORF">SeMB42_g00680</name>
</gene>
<dbReference type="Pfam" id="PF12701">
    <property type="entry name" value="LSM14"/>
    <property type="match status" value="1"/>
</dbReference>
<evidence type="ECO:0000313" key="9">
    <source>
        <dbReference type="EMBL" id="TPX53586.1"/>
    </source>
</evidence>
<evidence type="ECO:0000256" key="1">
    <source>
        <dbReference type="PROSITE-ProRule" id="PRU00846"/>
    </source>
</evidence>
<feature type="compositionally biased region" description="Basic and acidic residues" evidence="3">
    <location>
        <begin position="408"/>
        <end position="419"/>
    </location>
</feature>
<dbReference type="InterPro" id="IPR010920">
    <property type="entry name" value="LSM_dom_sf"/>
</dbReference>
<feature type="compositionally biased region" description="Basic and acidic residues" evidence="3">
    <location>
        <begin position="473"/>
        <end position="496"/>
    </location>
</feature>
<dbReference type="InterPro" id="IPR025761">
    <property type="entry name" value="FFD_box"/>
</dbReference>
<feature type="compositionally biased region" description="Gly residues" evidence="3">
    <location>
        <begin position="539"/>
        <end position="553"/>
    </location>
</feature>
<dbReference type="PANTHER" id="PTHR13586:SF0">
    <property type="entry name" value="TRAILER HITCH, ISOFORM H"/>
    <property type="match status" value="1"/>
</dbReference>
<dbReference type="SMART" id="SM01199">
    <property type="entry name" value="FDF"/>
    <property type="match status" value="1"/>
</dbReference>
<feature type="region of interest" description="Disordered" evidence="3">
    <location>
        <begin position="537"/>
        <end position="566"/>
    </location>
</feature>
<evidence type="ECO:0000313" key="10">
    <source>
        <dbReference type="Proteomes" id="UP000317494"/>
    </source>
</evidence>
<dbReference type="PROSITE" id="PS52002">
    <property type="entry name" value="SM"/>
    <property type="match status" value="1"/>
</dbReference>
<feature type="compositionally biased region" description="Low complexity" evidence="3">
    <location>
        <begin position="260"/>
        <end position="284"/>
    </location>
</feature>
<dbReference type="Proteomes" id="UP000317494">
    <property type="component" value="Unassembled WGS sequence"/>
</dbReference>
<feature type="compositionally biased region" description="Pro residues" evidence="3">
    <location>
        <begin position="191"/>
        <end position="205"/>
    </location>
</feature>
<proteinExistence type="predicted"/>
<evidence type="ECO:0000259" key="5">
    <source>
        <dbReference type="PROSITE" id="PS51513"/>
    </source>
</evidence>
<evidence type="ECO:0000259" key="6">
    <source>
        <dbReference type="PROSITE" id="PS51536"/>
    </source>
</evidence>
<reference evidence="10 11" key="1">
    <citation type="journal article" date="2019" name="Sci. Rep.">
        <title>Comparative genomics of chytrid fungi reveal insights into the obligate biotrophic and pathogenic lifestyle of Synchytrium endobioticum.</title>
        <authorList>
            <person name="van de Vossenberg B.T.L.H."/>
            <person name="Warris S."/>
            <person name="Nguyen H.D.T."/>
            <person name="van Gent-Pelzer M.P.E."/>
            <person name="Joly D.L."/>
            <person name="van de Geest H.C."/>
            <person name="Bonants P.J.M."/>
            <person name="Smith D.S."/>
            <person name="Levesque C.A."/>
            <person name="van der Lee T.A.J."/>
        </authorList>
    </citation>
    <scope>NUCLEOTIDE SEQUENCE [LARGE SCALE GENOMIC DNA]</scope>
    <source>
        <strain evidence="8 11">LEV6574</strain>
        <strain evidence="9 10">MB42</strain>
    </source>
</reference>
<feature type="compositionally biased region" description="Low complexity" evidence="3">
    <location>
        <begin position="323"/>
        <end position="339"/>
    </location>
</feature>
<evidence type="ECO:0000313" key="8">
    <source>
        <dbReference type="EMBL" id="TPX50524.1"/>
    </source>
</evidence>
<dbReference type="InterPro" id="IPR025609">
    <property type="entry name" value="Lsm14-like_N"/>
</dbReference>
<dbReference type="InterPro" id="IPR019050">
    <property type="entry name" value="FDF_dom"/>
</dbReference>
<feature type="domain" description="DFDF" evidence="4">
    <location>
        <begin position="391"/>
        <end position="427"/>
    </location>
</feature>
<evidence type="ECO:0000259" key="4">
    <source>
        <dbReference type="PROSITE" id="PS51512"/>
    </source>
</evidence>
<dbReference type="STRING" id="286115.A0A507DQ16"/>
<sequence>MSFVGSTISLLSKSEIRYVGRLHSLDQASSTVSLEHVRCFGTEGRRNGTDEIPPSDQIFDFVQFRGSDIKDLSVIEAPPPPRAPPQFNDPAILSTQMPPHLGPTGYSNFNPFGPPPGANPYMMGPPPGSAPMGWGVPHSIRPAGPFAPSILSQQPPSQVIPQSQPTPIIAPIVSSTSTTAQTVTSSLILPSQPPQPQQAPQPSAPPVSAVVDRVADQIAKVDLGATKKESVLKNGIPNTASPKQESAKSMETPKNANNETKQPAATKPTQPQQQHQRSNQQASSTNSNHVPALNSANLALSSKPTSFALAAAGGGKSAPDATSSNDSESVVANANAASSGFSLPPKPSEEALASVKDKHPVNANGDSAGGARTTSASPRGGHDGNRRHHNNPRPNIRVPDTPFNFEESNAKFDKAELAKEAQPANSKPQHTDDEVEEKSYANGSVTTDTNTEDDGFYDRSLSFFDNISCEAKDKAAGKEQIDRRSRINEERNRNKETFGVADSRRGGYYRSRGGYRHNYQGGRGGYYGGYQRFDYNNNGGRGGYRGGRGGGYRSRGYRGDPNDRWD</sequence>
<dbReference type="SMART" id="SM01271">
    <property type="entry name" value="LSM14"/>
    <property type="match status" value="1"/>
</dbReference>
<feature type="short sequence motif" description="TFG box" evidence="2">
    <location>
        <begin position="482"/>
        <end position="502"/>
    </location>
</feature>
<dbReference type="PROSITE" id="PS51513">
    <property type="entry name" value="FFD"/>
    <property type="match status" value="1"/>
</dbReference>
<feature type="compositionally biased region" description="Polar residues" evidence="3">
    <location>
        <begin position="236"/>
        <end position="259"/>
    </location>
</feature>
<organism evidence="9 10">
    <name type="scientific">Synchytrium endobioticum</name>
    <dbReference type="NCBI Taxonomy" id="286115"/>
    <lineage>
        <taxon>Eukaryota</taxon>
        <taxon>Fungi</taxon>
        <taxon>Fungi incertae sedis</taxon>
        <taxon>Chytridiomycota</taxon>
        <taxon>Chytridiomycota incertae sedis</taxon>
        <taxon>Chytridiomycetes</taxon>
        <taxon>Synchytriales</taxon>
        <taxon>Synchytriaceae</taxon>
        <taxon>Synchytrium</taxon>
    </lineage>
</organism>
<dbReference type="InterPro" id="IPR025762">
    <property type="entry name" value="DFDF"/>
</dbReference>
<evidence type="ECO:0000259" key="7">
    <source>
        <dbReference type="PROSITE" id="PS52002"/>
    </source>
</evidence>
<keyword evidence="10" id="KW-1185">Reference proteome</keyword>
<name>A0A507DQ16_9FUNG</name>
<accession>A0A507DQ16</accession>
<dbReference type="SUPFAM" id="SSF50182">
    <property type="entry name" value="Sm-like ribonucleoproteins"/>
    <property type="match status" value="1"/>
</dbReference>
<dbReference type="AlphaFoldDB" id="A0A507DQ16"/>
<dbReference type="GO" id="GO:0033962">
    <property type="term" value="P:P-body assembly"/>
    <property type="evidence" value="ECO:0007669"/>
    <property type="project" value="TreeGrafter"/>
</dbReference>
<feature type="compositionally biased region" description="Polar residues" evidence="3">
    <location>
        <begin position="285"/>
        <end position="305"/>
    </location>
</feature>
<dbReference type="EMBL" id="QEAM01000016">
    <property type="protein sequence ID" value="TPX50524.1"/>
    <property type="molecule type" value="Genomic_DNA"/>
</dbReference>
<dbReference type="PANTHER" id="PTHR13586">
    <property type="entry name" value="SCD6 PROTEIN-RELATED"/>
    <property type="match status" value="1"/>
</dbReference>
<dbReference type="InterPro" id="IPR025768">
    <property type="entry name" value="TFG_box"/>
</dbReference>
<evidence type="ECO:0000313" key="11">
    <source>
        <dbReference type="Proteomes" id="UP000320475"/>
    </source>
</evidence>
<dbReference type="Pfam" id="PF09532">
    <property type="entry name" value="FDF"/>
    <property type="match status" value="1"/>
</dbReference>
<feature type="region of interest" description="Disordered" evidence="3">
    <location>
        <begin position="473"/>
        <end position="499"/>
    </location>
</feature>
<dbReference type="VEuPathDB" id="FungiDB:SeMB42_g00680"/>
<feature type="compositionally biased region" description="Basic and acidic residues" evidence="3">
    <location>
        <begin position="557"/>
        <end position="566"/>
    </location>
</feature>
<dbReference type="PROSITE" id="PS51512">
    <property type="entry name" value="DFDF"/>
    <property type="match status" value="1"/>
</dbReference>
<protein>
    <recommendedName>
        <fullName evidence="12">FFD box profile domain-containing protein</fullName>
    </recommendedName>
</protein>
<dbReference type="GO" id="GO:0000932">
    <property type="term" value="C:P-body"/>
    <property type="evidence" value="ECO:0007669"/>
    <property type="project" value="TreeGrafter"/>
</dbReference>
<evidence type="ECO:0000256" key="3">
    <source>
        <dbReference type="SAM" id="MobiDB-lite"/>
    </source>
</evidence>
<evidence type="ECO:0000256" key="2">
    <source>
        <dbReference type="PROSITE-ProRule" id="PRU00869"/>
    </source>
</evidence>
<feature type="domain" description="FFD box profile" evidence="5">
    <location>
        <begin position="455"/>
        <end position="471"/>
    </location>
</feature>
<dbReference type="OrthoDB" id="21539at2759"/>
<evidence type="ECO:0008006" key="12">
    <source>
        <dbReference type="Google" id="ProtNLM"/>
    </source>
</evidence>
<dbReference type="Gene3D" id="2.30.30.100">
    <property type="match status" value="1"/>
</dbReference>
<dbReference type="CDD" id="cd01736">
    <property type="entry name" value="LSm14_N"/>
    <property type="match status" value="1"/>
</dbReference>
<dbReference type="InterPro" id="IPR047575">
    <property type="entry name" value="Sm"/>
</dbReference>
<dbReference type="GO" id="GO:0034063">
    <property type="term" value="P:stress granule assembly"/>
    <property type="evidence" value="ECO:0007669"/>
    <property type="project" value="TreeGrafter"/>
</dbReference>
<feature type="region of interest" description="Disordered" evidence="3">
    <location>
        <begin position="232"/>
        <end position="457"/>
    </location>
</feature>
<dbReference type="PROSITE" id="PS51536">
    <property type="entry name" value="TFG"/>
    <property type="match status" value="1"/>
</dbReference>
<dbReference type="EMBL" id="QEAN01000014">
    <property type="protein sequence ID" value="TPX53586.1"/>
    <property type="molecule type" value="Genomic_DNA"/>
</dbReference>
<comment type="caution">
    <text evidence="9">The sequence shown here is derived from an EMBL/GenBank/DDBJ whole genome shotgun (WGS) entry which is preliminary data.</text>
</comment>